<comment type="subcellular location">
    <subcellularLocation>
        <location evidence="1">Membrane</location>
        <topology evidence="1">Multi-pass membrane protein</topology>
    </subcellularLocation>
</comment>
<dbReference type="InterPro" id="IPR007568">
    <property type="entry name" value="RTA1"/>
</dbReference>
<feature type="transmembrane region" description="Helical" evidence="6">
    <location>
        <begin position="83"/>
        <end position="106"/>
    </location>
</feature>
<proteinExistence type="predicted"/>
<dbReference type="KEGG" id="mbe:MBM_10032"/>
<dbReference type="PANTHER" id="PTHR31465">
    <property type="entry name" value="PROTEIN RTA1-RELATED"/>
    <property type="match status" value="1"/>
</dbReference>
<evidence type="ECO:0000256" key="2">
    <source>
        <dbReference type="ARBA" id="ARBA00022692"/>
    </source>
</evidence>
<gene>
    <name evidence="7" type="ORF">MBM_10032</name>
</gene>
<evidence type="ECO:0000256" key="6">
    <source>
        <dbReference type="SAM" id="Phobius"/>
    </source>
</evidence>
<dbReference type="InParanoid" id="K1WG51"/>
<dbReference type="GeneID" id="18765955"/>
<feature type="transmembrane region" description="Helical" evidence="6">
    <location>
        <begin position="156"/>
        <end position="177"/>
    </location>
</feature>
<keyword evidence="4 6" id="KW-0472">Membrane</keyword>
<evidence type="ECO:0000256" key="3">
    <source>
        <dbReference type="ARBA" id="ARBA00022989"/>
    </source>
</evidence>
<sequence length="338" mass="37941">MTTKRHYKSWKVSGILPWASCLFVVGYILREVGAFNYDNLNVFIASLVFIYCAPPLYELSNYFMLSRALYYVPYHSPIHPGRVLTTFGALSVVVEALNGNGAAYTANTSLSQSKQDVGKALLKSALILQLVILALFILLAAHFHRRCKKAKLLPPNLHAALITLYISSTLIGVRTIYRTVEYFTVSSLHATDTTKQSDISPIIRYEWFFWVFEGVLMIINSFLLNFRHPMRFIPRDNTIYLAQDGVTEIQGPGYLDKRPFLVTFLDPFDFAGMVKGRNMNHNFWDTHQEGRVEAAKNPASEAEKGGPSTRGVAAHPSKTQNELPPKLCDYLAGIPAVV</sequence>
<keyword evidence="8" id="KW-1185">Reference proteome</keyword>
<dbReference type="GO" id="GO:0016020">
    <property type="term" value="C:membrane"/>
    <property type="evidence" value="ECO:0007669"/>
    <property type="project" value="UniProtKB-SubCell"/>
</dbReference>
<reference evidence="7 8" key="1">
    <citation type="journal article" date="2012" name="BMC Genomics">
        <title>Sequencing the genome of Marssonina brunnea reveals fungus-poplar co-evolution.</title>
        <authorList>
            <person name="Zhu S."/>
            <person name="Cao Y.-Z."/>
            <person name="Jiang C."/>
            <person name="Tan B.-Y."/>
            <person name="Wang Z."/>
            <person name="Feng S."/>
            <person name="Zhang L."/>
            <person name="Su X.-H."/>
            <person name="Brejova B."/>
            <person name="Vinar T."/>
            <person name="Xu M."/>
            <person name="Wang M.-X."/>
            <person name="Zhang S.-G."/>
            <person name="Huang M.-R."/>
            <person name="Wu R."/>
            <person name="Zhou Y."/>
        </authorList>
    </citation>
    <scope>NUCLEOTIDE SEQUENCE [LARGE SCALE GENOMIC DNA]</scope>
    <source>
        <strain evidence="7 8">MB_m1</strain>
    </source>
</reference>
<feature type="transmembrane region" description="Helical" evidence="6">
    <location>
        <begin position="126"/>
        <end position="144"/>
    </location>
</feature>
<dbReference type="eggNOG" id="ENOG502RDNH">
    <property type="taxonomic scope" value="Eukaryota"/>
</dbReference>
<protein>
    <submittedName>
        <fullName evidence="7">RTA1 domain protein</fullName>
    </submittedName>
</protein>
<evidence type="ECO:0000313" key="8">
    <source>
        <dbReference type="Proteomes" id="UP000006753"/>
    </source>
</evidence>
<evidence type="ECO:0000256" key="4">
    <source>
        <dbReference type="ARBA" id="ARBA00023136"/>
    </source>
</evidence>
<dbReference type="OrthoDB" id="3358017at2759"/>
<evidence type="ECO:0000256" key="1">
    <source>
        <dbReference type="ARBA" id="ARBA00004141"/>
    </source>
</evidence>
<keyword evidence="2 6" id="KW-0812">Transmembrane</keyword>
<dbReference type="EMBL" id="JH921486">
    <property type="protein sequence ID" value="EKD11816.1"/>
    <property type="molecule type" value="Genomic_DNA"/>
</dbReference>
<keyword evidence="3 6" id="KW-1133">Transmembrane helix</keyword>
<feature type="region of interest" description="Disordered" evidence="5">
    <location>
        <begin position="292"/>
        <end position="321"/>
    </location>
</feature>
<organism evidence="7 8">
    <name type="scientific">Marssonina brunnea f. sp. multigermtubi (strain MB_m1)</name>
    <name type="common">Marssonina leaf spot fungus</name>
    <dbReference type="NCBI Taxonomy" id="1072389"/>
    <lineage>
        <taxon>Eukaryota</taxon>
        <taxon>Fungi</taxon>
        <taxon>Dikarya</taxon>
        <taxon>Ascomycota</taxon>
        <taxon>Pezizomycotina</taxon>
        <taxon>Leotiomycetes</taxon>
        <taxon>Helotiales</taxon>
        <taxon>Drepanopezizaceae</taxon>
        <taxon>Drepanopeziza</taxon>
    </lineage>
</organism>
<dbReference type="OMA" id="CTLITVR"/>
<evidence type="ECO:0000313" key="7">
    <source>
        <dbReference type="EMBL" id="EKD11816.1"/>
    </source>
</evidence>
<evidence type="ECO:0000256" key="5">
    <source>
        <dbReference type="SAM" id="MobiDB-lite"/>
    </source>
</evidence>
<dbReference type="AlphaFoldDB" id="K1WG51"/>
<feature type="transmembrane region" description="Helical" evidence="6">
    <location>
        <begin position="12"/>
        <end position="30"/>
    </location>
</feature>
<dbReference type="PANTHER" id="PTHR31465:SF13">
    <property type="entry name" value="RTA1 DOMAIN PROTEIN-RELATED"/>
    <property type="match status" value="1"/>
</dbReference>
<feature type="transmembrane region" description="Helical" evidence="6">
    <location>
        <begin position="42"/>
        <end position="63"/>
    </location>
</feature>
<dbReference type="HOGENOM" id="CLU_033465_0_1_1"/>
<name>K1WG51_MARBU</name>
<dbReference type="Proteomes" id="UP000006753">
    <property type="component" value="Unassembled WGS sequence"/>
</dbReference>
<accession>K1WG51</accession>
<dbReference type="Pfam" id="PF04479">
    <property type="entry name" value="RTA1"/>
    <property type="match status" value="1"/>
</dbReference>
<feature type="transmembrane region" description="Helical" evidence="6">
    <location>
        <begin position="207"/>
        <end position="226"/>
    </location>
</feature>